<dbReference type="AlphaFoldDB" id="A0A846RL48"/>
<protein>
    <submittedName>
        <fullName evidence="1">Ornithine cyclodeaminase</fullName>
        <ecNumber evidence="1">4.3.1.12</ecNumber>
    </submittedName>
</protein>
<evidence type="ECO:0000313" key="2">
    <source>
        <dbReference type="Proteomes" id="UP000547458"/>
    </source>
</evidence>
<dbReference type="PIRSF" id="PIRSF001439">
    <property type="entry name" value="CryM"/>
    <property type="match status" value="1"/>
</dbReference>
<name>A0A846RL48_9MICC</name>
<keyword evidence="1" id="KW-0456">Lyase</keyword>
<dbReference type="InterPro" id="IPR036291">
    <property type="entry name" value="NAD(P)-bd_dom_sf"/>
</dbReference>
<dbReference type="PANTHER" id="PTHR13812:SF19">
    <property type="entry name" value="KETIMINE REDUCTASE MU-CRYSTALLIN"/>
    <property type="match status" value="1"/>
</dbReference>
<dbReference type="InterPro" id="IPR003462">
    <property type="entry name" value="ODC_Mu_crystall"/>
</dbReference>
<dbReference type="GO" id="GO:0005737">
    <property type="term" value="C:cytoplasm"/>
    <property type="evidence" value="ECO:0007669"/>
    <property type="project" value="TreeGrafter"/>
</dbReference>
<dbReference type="PANTHER" id="PTHR13812">
    <property type="entry name" value="KETIMINE REDUCTASE MU-CRYSTALLIN"/>
    <property type="match status" value="1"/>
</dbReference>
<dbReference type="EC" id="4.3.1.12" evidence="1"/>
<reference evidence="1 2" key="1">
    <citation type="submission" date="2020-03" db="EMBL/GenBank/DDBJ databases">
        <title>Sequencing the genomes of 1000 actinobacteria strains.</title>
        <authorList>
            <person name="Klenk H.-P."/>
        </authorList>
    </citation>
    <scope>NUCLEOTIDE SEQUENCE [LARGE SCALE GENOMIC DNA]</scope>
    <source>
        <strain evidence="1 2">DSM 16403</strain>
    </source>
</reference>
<accession>A0A846RL48</accession>
<dbReference type="Gene3D" id="3.40.50.720">
    <property type="entry name" value="NAD(P)-binding Rossmann-like Domain"/>
    <property type="match status" value="1"/>
</dbReference>
<dbReference type="EMBL" id="JAATJL010000001">
    <property type="protein sequence ID" value="NJC24098.1"/>
    <property type="molecule type" value="Genomic_DNA"/>
</dbReference>
<dbReference type="Gene3D" id="3.30.1780.10">
    <property type="entry name" value="ornithine cyclodeaminase, domain 1"/>
    <property type="match status" value="1"/>
</dbReference>
<comment type="caution">
    <text evidence="1">The sequence shown here is derived from an EMBL/GenBank/DDBJ whole genome shotgun (WGS) entry which is preliminary data.</text>
</comment>
<dbReference type="Pfam" id="PF02423">
    <property type="entry name" value="OCD_Mu_crystall"/>
    <property type="match status" value="1"/>
</dbReference>
<gene>
    <name evidence="1" type="ORF">BJ994_003174</name>
</gene>
<organism evidence="1 2">
    <name type="scientific">Arthrobacter pigmenti</name>
    <dbReference type="NCBI Taxonomy" id="271432"/>
    <lineage>
        <taxon>Bacteria</taxon>
        <taxon>Bacillati</taxon>
        <taxon>Actinomycetota</taxon>
        <taxon>Actinomycetes</taxon>
        <taxon>Micrococcales</taxon>
        <taxon>Micrococcaceae</taxon>
        <taxon>Arthrobacter</taxon>
    </lineage>
</organism>
<dbReference type="Proteomes" id="UP000547458">
    <property type="component" value="Unassembled WGS sequence"/>
</dbReference>
<dbReference type="GO" id="GO:0008473">
    <property type="term" value="F:ornithine cyclodeaminase activity"/>
    <property type="evidence" value="ECO:0007669"/>
    <property type="project" value="UniProtKB-EC"/>
</dbReference>
<keyword evidence="2" id="KW-1185">Reference proteome</keyword>
<proteinExistence type="predicted"/>
<dbReference type="InterPro" id="IPR023401">
    <property type="entry name" value="ODC_N"/>
</dbReference>
<dbReference type="SUPFAM" id="SSF51735">
    <property type="entry name" value="NAD(P)-binding Rossmann-fold domains"/>
    <property type="match status" value="1"/>
</dbReference>
<dbReference type="RefSeq" id="WP_167995396.1">
    <property type="nucleotide sequence ID" value="NZ_JAATJL010000001.1"/>
</dbReference>
<sequence>MTLTYLDAAALRDAIDERTAVAVLEEALRTDVDPEHDSPRLFSDAPAGQFLLMPTAGKRYSGVKLATIAPDNPAAGKPKIQGVYTLFDSGTLSPLILMDGAELTLTRTPATTALAVKHLLAADPRRRGDAARRAGAVVVFGAGPQAWRHILAVHAVAPIDSVAIVGRTPEKADALVRRCMELGLDARPGSAADVAGADVVLCVSSASEPLFDANLVQPHAVVAAVGSHGLDAREIDPELARRADVVVEGRASAMRESGDLIPARSVEEWQEHGLTNLAELVHGELARRADRPALFTGVGMSWEDLAVATAVYEGQLP</sequence>
<evidence type="ECO:0000313" key="1">
    <source>
        <dbReference type="EMBL" id="NJC24098.1"/>
    </source>
</evidence>